<keyword evidence="7" id="KW-0249">Electron transport</keyword>
<dbReference type="PRINTS" id="PR00156">
    <property type="entry name" value="COPPERBLUE"/>
</dbReference>
<keyword evidence="6" id="KW-0574">Periplasm</keyword>
<evidence type="ECO:0000256" key="8">
    <source>
        <dbReference type="ARBA" id="ARBA00023008"/>
    </source>
</evidence>
<dbReference type="EMBL" id="CP113162">
    <property type="protein sequence ID" value="WEF50980.1"/>
    <property type="molecule type" value="Genomic_DNA"/>
</dbReference>
<dbReference type="InterPro" id="IPR000923">
    <property type="entry name" value="BlueCu_1"/>
</dbReference>
<dbReference type="CDD" id="cd04218">
    <property type="entry name" value="Pseudoazurin"/>
    <property type="match status" value="1"/>
</dbReference>
<evidence type="ECO:0000256" key="4">
    <source>
        <dbReference type="ARBA" id="ARBA00022448"/>
    </source>
</evidence>
<dbReference type="Gene3D" id="2.60.40.420">
    <property type="entry name" value="Cupredoxins - blue copper proteins"/>
    <property type="match status" value="1"/>
</dbReference>
<dbReference type="InterPro" id="IPR012745">
    <property type="entry name" value="Pseudoazurin"/>
</dbReference>
<evidence type="ECO:0000256" key="7">
    <source>
        <dbReference type="ARBA" id="ARBA00022982"/>
    </source>
</evidence>
<feature type="signal peptide" evidence="10">
    <location>
        <begin position="1"/>
        <end position="23"/>
    </location>
</feature>
<dbReference type="InterPro" id="IPR008972">
    <property type="entry name" value="Cupredoxin"/>
</dbReference>
<dbReference type="PROSITE" id="PS00196">
    <property type="entry name" value="COPPER_BLUE"/>
    <property type="match status" value="1"/>
</dbReference>
<evidence type="ECO:0000256" key="2">
    <source>
        <dbReference type="ARBA" id="ARBA00004418"/>
    </source>
</evidence>
<keyword evidence="5" id="KW-0479">Metal-binding</keyword>
<feature type="domain" description="Blue (type 1) copper" evidence="11">
    <location>
        <begin position="29"/>
        <end position="116"/>
    </location>
</feature>
<comment type="cofactor">
    <cofactor evidence="1">
        <name>Cu cation</name>
        <dbReference type="ChEBI" id="CHEBI:23378"/>
    </cofactor>
</comment>
<evidence type="ECO:0000259" key="11">
    <source>
        <dbReference type="Pfam" id="PF00127"/>
    </source>
</evidence>
<dbReference type="Proteomes" id="UP001213907">
    <property type="component" value="Chromosome"/>
</dbReference>
<dbReference type="SUPFAM" id="SSF49503">
    <property type="entry name" value="Cupredoxins"/>
    <property type="match status" value="1"/>
</dbReference>
<evidence type="ECO:0000256" key="10">
    <source>
        <dbReference type="SAM" id="SignalP"/>
    </source>
</evidence>
<reference evidence="12 13" key="1">
    <citation type="submission" date="2022-11" db="EMBL/GenBank/DDBJ databases">
        <authorList>
            <person name="Siebert D."/>
            <person name="Busche T."/>
            <person name="Saydam E."/>
            <person name="Kalinowski J."/>
            <person name="Ruckert C."/>
            <person name="Blombach B."/>
        </authorList>
    </citation>
    <scope>NUCLEOTIDE SEQUENCE [LARGE SCALE GENOMIC DNA]</scope>
    <source>
        <strain evidence="12 13">DSM 1083</strain>
    </source>
</reference>
<evidence type="ECO:0000313" key="13">
    <source>
        <dbReference type="Proteomes" id="UP001213907"/>
    </source>
</evidence>
<protein>
    <recommendedName>
        <fullName evidence="3 9">Pseudoazurin</fullName>
    </recommendedName>
</protein>
<dbReference type="InterPro" id="IPR028871">
    <property type="entry name" value="BlueCu_1_BS"/>
</dbReference>
<dbReference type="PRINTS" id="PR00155">
    <property type="entry name" value="AMICYANIN"/>
</dbReference>
<dbReference type="RefSeq" id="WP_275246601.1">
    <property type="nucleotide sequence ID" value="NZ_BAABDX010000001.1"/>
</dbReference>
<keyword evidence="10" id="KW-0732">Signal</keyword>
<accession>A0ABY8BLW2</accession>
<sequence>MKKYCALALGIAGVALLSVPAQAADFEVKMLNKGSDGQVMMFEPAFLRVQPGDTVRFIPTDKGHDAETIPGMLPDGAQPFKGKLSEELKVTFQTPGLYGYRCLPHFGMGMVGLIAVGNTAPNLYAVRQVKIPPAPAKRMAVLLDQSQRAEGSSSTKSAALH</sequence>
<evidence type="ECO:0000256" key="6">
    <source>
        <dbReference type="ARBA" id="ARBA00022764"/>
    </source>
</evidence>
<evidence type="ECO:0000256" key="3">
    <source>
        <dbReference type="ARBA" id="ARBA00016984"/>
    </source>
</evidence>
<feature type="chain" id="PRO_5046683680" description="Pseudoazurin" evidence="10">
    <location>
        <begin position="24"/>
        <end position="161"/>
    </location>
</feature>
<keyword evidence="8" id="KW-0186">Copper</keyword>
<comment type="subcellular location">
    <subcellularLocation>
        <location evidence="2">Periplasm</location>
    </subcellularLocation>
</comment>
<name>A0ABY8BLW2_AFICR</name>
<dbReference type="NCBIfam" id="TIGR02375">
    <property type="entry name" value="pseudoazurin"/>
    <property type="match status" value="1"/>
</dbReference>
<dbReference type="InterPro" id="IPR002386">
    <property type="entry name" value="Amicyanin/Pseudoazurin"/>
</dbReference>
<evidence type="ECO:0000313" key="12">
    <source>
        <dbReference type="EMBL" id="WEF50980.1"/>
    </source>
</evidence>
<evidence type="ECO:0000256" key="9">
    <source>
        <dbReference type="NCBIfam" id="TIGR02375"/>
    </source>
</evidence>
<evidence type="ECO:0000256" key="1">
    <source>
        <dbReference type="ARBA" id="ARBA00001935"/>
    </source>
</evidence>
<keyword evidence="13" id="KW-1185">Reference proteome</keyword>
<proteinExistence type="predicted"/>
<gene>
    <name evidence="12" type="ORF">AFIC_002539</name>
</gene>
<organism evidence="12 13">
    <name type="scientific">Afipia carboxydohydrogena</name>
    <name type="common">Pseudomonas carboxydohydrogena</name>
    <dbReference type="NCBI Taxonomy" id="290"/>
    <lineage>
        <taxon>Bacteria</taxon>
        <taxon>Pseudomonadati</taxon>
        <taxon>Pseudomonadota</taxon>
        <taxon>Alphaproteobacteria</taxon>
        <taxon>Hyphomicrobiales</taxon>
        <taxon>Nitrobacteraceae</taxon>
        <taxon>Afipia</taxon>
    </lineage>
</organism>
<evidence type="ECO:0000256" key="5">
    <source>
        <dbReference type="ARBA" id="ARBA00022723"/>
    </source>
</evidence>
<dbReference type="InterPro" id="IPR001235">
    <property type="entry name" value="Copper_blue_Plastocyanin"/>
</dbReference>
<dbReference type="Pfam" id="PF00127">
    <property type="entry name" value="Copper-bind"/>
    <property type="match status" value="1"/>
</dbReference>
<keyword evidence="4" id="KW-0813">Transport</keyword>